<dbReference type="InterPro" id="IPR003777">
    <property type="entry name" value="XdhC_CoxI"/>
</dbReference>
<protein>
    <submittedName>
        <fullName evidence="4">XdhC family protein</fullName>
    </submittedName>
</protein>
<evidence type="ECO:0000259" key="2">
    <source>
        <dbReference type="Pfam" id="PF02625"/>
    </source>
</evidence>
<keyword evidence="4" id="KW-0614">Plasmid</keyword>
<gene>
    <name evidence="4" type="ORF">OLW01_18250</name>
</gene>
<dbReference type="InterPro" id="IPR027051">
    <property type="entry name" value="XdhC_Rossmann_dom"/>
</dbReference>
<dbReference type="Pfam" id="PF13478">
    <property type="entry name" value="XdhC_C"/>
    <property type="match status" value="1"/>
</dbReference>
<proteinExistence type="predicted"/>
<geneLocation type="plasmid" evidence="4 5">
    <name>pCadTS8_2</name>
</geneLocation>
<keyword evidence="5" id="KW-1185">Reference proteome</keyword>
<dbReference type="RefSeq" id="WP_268076932.1">
    <property type="nucleotide sequence ID" value="NZ_CP109967.1"/>
</dbReference>
<dbReference type="Proteomes" id="UP001163726">
    <property type="component" value="Plasmid pCadTS8_2"/>
</dbReference>
<feature type="domain" description="XdhC Rossmann" evidence="3">
    <location>
        <begin position="173"/>
        <end position="305"/>
    </location>
</feature>
<feature type="domain" description="XdhC- CoxI" evidence="2">
    <location>
        <begin position="19"/>
        <end position="81"/>
    </location>
</feature>
<evidence type="ECO:0000313" key="5">
    <source>
        <dbReference type="Proteomes" id="UP001163726"/>
    </source>
</evidence>
<dbReference type="InterPro" id="IPR052698">
    <property type="entry name" value="MoCofactor_Util/Proc"/>
</dbReference>
<dbReference type="PANTHER" id="PTHR30388:SF4">
    <property type="entry name" value="MOLYBDENUM COFACTOR INSERTION CHAPERONE PAOD"/>
    <property type="match status" value="1"/>
</dbReference>
<evidence type="ECO:0000259" key="3">
    <source>
        <dbReference type="Pfam" id="PF13478"/>
    </source>
</evidence>
<evidence type="ECO:0000313" key="4">
    <source>
        <dbReference type="EMBL" id="WAJ72217.1"/>
    </source>
</evidence>
<name>A0ABY7ARQ5_9ALTE</name>
<dbReference type="Pfam" id="PF02625">
    <property type="entry name" value="XdhC_CoxI"/>
    <property type="match status" value="1"/>
</dbReference>
<accession>A0ABY7ARQ5</accession>
<sequence length="346" mass="38711">MHHHVHKILPCWAQQKKELSWALASIVEISGSSYRKPGAMMLINEQGKSLGILSGGCLEADVILQAQKAMHLNKNRLIEYDTYDDGEYNLMQFLGCGGAISVFIQPLKKSNNYQNLELLLAGLNANKSMYYCINYKQTNSTNECVESHDSINERATHNNNQVGFHYNPSPHIAIFGAGLDAIPLVNIMHILGWRVSLYDTRSTHVNSKLFSNETHIIKTPFEQINLPEIHAGIVMGHNLNFDAQALSLLQSSSATYIGLLGPKHRQEKVISLMSAPLLKKLYGPIGLNIGGELPEEIALSIVAQIQAVLNNRCKNNKCESQEYENSKYDNNKHEQKLSEHHQVLNT</sequence>
<evidence type="ECO:0000256" key="1">
    <source>
        <dbReference type="SAM" id="MobiDB-lite"/>
    </source>
</evidence>
<dbReference type="EMBL" id="CP109967">
    <property type="protein sequence ID" value="WAJ72217.1"/>
    <property type="molecule type" value="Genomic_DNA"/>
</dbReference>
<reference evidence="4" key="1">
    <citation type="submission" date="2022-10" db="EMBL/GenBank/DDBJ databases">
        <title>Catenovulum adriacola sp. nov. isolated in the Harbour of Susak.</title>
        <authorList>
            <person name="Schoch T."/>
            <person name="Reich S.J."/>
            <person name="Stoeferle S."/>
            <person name="Flaiz M."/>
            <person name="Kazda M."/>
            <person name="Riedel C.U."/>
            <person name="Duerre P."/>
        </authorList>
    </citation>
    <scope>NUCLEOTIDE SEQUENCE</scope>
    <source>
        <strain evidence="4">TS8</strain>
        <plasmid evidence="4">pCadTS8_2</plasmid>
    </source>
</reference>
<dbReference type="PANTHER" id="PTHR30388">
    <property type="entry name" value="ALDEHYDE OXIDOREDUCTASE MOLYBDENUM COFACTOR ASSEMBLY PROTEIN"/>
    <property type="match status" value="1"/>
</dbReference>
<feature type="region of interest" description="Disordered" evidence="1">
    <location>
        <begin position="324"/>
        <end position="346"/>
    </location>
</feature>
<organism evidence="4 5">
    <name type="scientific">Catenovulum adriaticum</name>
    <dbReference type="NCBI Taxonomy" id="2984846"/>
    <lineage>
        <taxon>Bacteria</taxon>
        <taxon>Pseudomonadati</taxon>
        <taxon>Pseudomonadota</taxon>
        <taxon>Gammaproteobacteria</taxon>
        <taxon>Alteromonadales</taxon>
        <taxon>Alteromonadaceae</taxon>
        <taxon>Catenovulum</taxon>
    </lineage>
</organism>
<dbReference type="Gene3D" id="3.40.50.720">
    <property type="entry name" value="NAD(P)-binding Rossmann-like Domain"/>
    <property type="match status" value="1"/>
</dbReference>